<dbReference type="RefSeq" id="WP_069641487.1">
    <property type="nucleotide sequence ID" value="NZ_JAFBEZ010000008.1"/>
</dbReference>
<name>A0A1E5H5D0_9ENTE</name>
<feature type="transmembrane region" description="Helical" evidence="1">
    <location>
        <begin position="119"/>
        <end position="142"/>
    </location>
</feature>
<keyword evidence="3" id="KW-1185">Reference proteome</keyword>
<reference evidence="3" key="1">
    <citation type="submission" date="2016-09" db="EMBL/GenBank/DDBJ databases">
        <authorList>
            <person name="Gulvik C.A."/>
        </authorList>
    </citation>
    <scope>NUCLEOTIDE SEQUENCE [LARGE SCALE GENOMIC DNA]</scope>
    <source>
        <strain evidence="3">LMG 26676</strain>
    </source>
</reference>
<evidence type="ECO:0000313" key="3">
    <source>
        <dbReference type="Proteomes" id="UP000094469"/>
    </source>
</evidence>
<dbReference type="STRING" id="1131292.BCR24_09615"/>
<accession>A0A1E5H5D0</accession>
<evidence type="ECO:0000256" key="1">
    <source>
        <dbReference type="SAM" id="Phobius"/>
    </source>
</evidence>
<dbReference type="Proteomes" id="UP000094469">
    <property type="component" value="Unassembled WGS sequence"/>
</dbReference>
<dbReference type="AlphaFoldDB" id="A0A1E5H5D0"/>
<feature type="transmembrane region" description="Helical" evidence="1">
    <location>
        <begin position="83"/>
        <end position="107"/>
    </location>
</feature>
<dbReference type="Pfam" id="PF06197">
    <property type="entry name" value="DUF998"/>
    <property type="match status" value="1"/>
</dbReference>
<feature type="transmembrane region" description="Helical" evidence="1">
    <location>
        <begin position="154"/>
        <end position="172"/>
    </location>
</feature>
<gene>
    <name evidence="2" type="ORF">BCR24_09615</name>
</gene>
<keyword evidence="1" id="KW-1133">Transmembrane helix</keyword>
<evidence type="ECO:0008006" key="4">
    <source>
        <dbReference type="Google" id="ProtNLM"/>
    </source>
</evidence>
<organism evidence="2 3">
    <name type="scientific">Enterococcus ureilyticus</name>
    <dbReference type="NCBI Taxonomy" id="1131292"/>
    <lineage>
        <taxon>Bacteria</taxon>
        <taxon>Bacillati</taxon>
        <taxon>Bacillota</taxon>
        <taxon>Bacilli</taxon>
        <taxon>Lactobacillales</taxon>
        <taxon>Enterococcaceae</taxon>
        <taxon>Enterococcus</taxon>
    </lineage>
</organism>
<sequence length="220" mass="25110">MTFLKKYGYYFLLFGVISDLLTPYILGIFYPKINQMTTVISVFGDVDSPVRQAFLIWSVLSGLLFVLAIPAVYYLFKDTSRSMAVILALAIGFYGVGDCIFTGVFSIDTKQATWTLSTWIHNIGSGLGYAGFILFPFFLMLLYKKQKETKYQQLYLLLSIISFSVAGFYGFARMPAFNHFSILNQLGFWQRVSFLFNYLPMMVFSVGQIKNERQKSAKVN</sequence>
<dbReference type="EMBL" id="MIKC01000042">
    <property type="protein sequence ID" value="OEG20169.1"/>
    <property type="molecule type" value="Genomic_DNA"/>
</dbReference>
<feature type="transmembrane region" description="Helical" evidence="1">
    <location>
        <begin position="54"/>
        <end position="76"/>
    </location>
</feature>
<evidence type="ECO:0000313" key="2">
    <source>
        <dbReference type="EMBL" id="OEG20169.1"/>
    </source>
</evidence>
<proteinExistence type="predicted"/>
<dbReference type="OrthoDB" id="2067339at2"/>
<keyword evidence="1" id="KW-0472">Membrane</keyword>
<feature type="transmembrane region" description="Helical" evidence="1">
    <location>
        <begin position="7"/>
        <end position="30"/>
    </location>
</feature>
<feature type="transmembrane region" description="Helical" evidence="1">
    <location>
        <begin position="192"/>
        <end position="209"/>
    </location>
</feature>
<dbReference type="InterPro" id="IPR009339">
    <property type="entry name" value="DUF998"/>
</dbReference>
<keyword evidence="1" id="KW-0812">Transmembrane</keyword>
<protein>
    <recommendedName>
        <fullName evidence="4">DUF998 domain-containing protein</fullName>
    </recommendedName>
</protein>
<comment type="caution">
    <text evidence="2">The sequence shown here is derived from an EMBL/GenBank/DDBJ whole genome shotgun (WGS) entry which is preliminary data.</text>
</comment>